<dbReference type="PROSITE" id="PS00108">
    <property type="entry name" value="PROTEIN_KINASE_ST"/>
    <property type="match status" value="1"/>
</dbReference>
<dbReference type="Proteomes" id="UP000078546">
    <property type="component" value="Unassembled WGS sequence"/>
</dbReference>
<dbReference type="GO" id="GO:0005524">
    <property type="term" value="F:ATP binding"/>
    <property type="evidence" value="ECO:0007669"/>
    <property type="project" value="UniProtKB-KW"/>
</dbReference>
<keyword evidence="4 8" id="KW-0418">Kinase</keyword>
<accession>A0A1A8WDW7</accession>
<evidence type="ECO:0000256" key="4">
    <source>
        <dbReference type="ARBA" id="ARBA00022777"/>
    </source>
</evidence>
<dbReference type="PROSITE" id="PS50011">
    <property type="entry name" value="PROTEIN_KINASE_DOM"/>
    <property type="match status" value="1"/>
</dbReference>
<sequence>MVNNMVPGEMFVKKRKRKLDDAAIPNASNVTRYITGQKQDRKKIKKLKKQKIEDFFIIKKFLPICEEFLLKNHQHLFLHLFNGKATDSLNKNISPLDGEKNDNLEDNTKGKRRRKKTNASSKEKKKHIAGEEDTKADTVADVVSNTVADVESNTRANIERGSTPPKSFNLYENYVNASQKTLREIDLPFDRAVLLDAIDRSNNTNKIIKIINKKKVLSAFGESWEYMMEYIISLNGHKNLLKIYDIYDDDKNFYIIMEKLNGKELFSFLVYKKQVKECICKYIISQILQAVSYLHNHNIIHRDIKPENLMFRNKKRRDQTYEYNYELVLIDYDTCQLLGGDAGFGLGLGTGFGAVVGPMIPRIPPSPEHPGQHNILQTSLLTNGKQDEDPNGNNTPSERAKLCRQGLQRQAKEVNECEFRQNKQEYCGEGTETGKGNLVLIPHKQGSKGNKEKKQIKLVGTYGYIAPEIIKGFSYSTLSDMWSIGIIFYILMTGITPLPMCLMINYKNTKDILLKKEKKGINFNLLSFSNYPLAKDLCERFLQFDTQKRIQNGTIASNHPWLKYFNILKKSITDFTLQRENGNQCLPPPNEVINYEFGKAPKGKNAVGGLAKGRLYAEGSGDAIRNAFEGTSFKGNAFEGSSQSVYSPAELLPLSHLHLPNGYYETWHDKKYVNAIIPHYNDANYHYPIKGRRYIHGMQSSVTTHCAVGSGVTHCASFNGNTYEYNEETHADYENEQTPNTSSCSPCGGNTPKRSHVAVECPLRNCVRTQHIDHPLYLAKKINEHDTDTNNTNFTNVCTTLYPVIAKYEGNEQEETTSRINEEIQMDIDKGVTNLMYVHSDEMTNYGANNFIQLFEKLIEKKKKNFLASGISISQFPARCSGGIGNNEDDRKSSTEGRKKKRNSYTREGRGIVNNRSKGRNYNNRGDSAIAPLEERSMWNPAQNNKMTCAPEEINIFQTPVKMGESLGFSCDGQISSNGDYNFGGSVGVNHMHDGSTEGYLHDGNGRWCRRRGRHNETCFERSVQQNLHKSYEETNLYGFYINSNLEEKENYSNINHNSTQYSFFIDNTIGTYSQNNVHNNNIESNGRNYNMHGSNLNNVLPACSGINNNDGKNPLTLYNNSIQNRNNFLCDNFLTNTESCDSSFVHPRCRYTFPNASNNNCTIANNPNFSHMEKLHKEINKYVGEYCNEVEEDFLTNPPMHHIPPLLNDYEKNAKKKKRKKICAY</sequence>
<dbReference type="InterPro" id="IPR011009">
    <property type="entry name" value="Kinase-like_dom_sf"/>
</dbReference>
<evidence type="ECO:0000313" key="8">
    <source>
        <dbReference type="EMBL" id="SBS90219.1"/>
    </source>
</evidence>
<keyword evidence="5" id="KW-0067">ATP-binding</keyword>
<evidence type="ECO:0000256" key="5">
    <source>
        <dbReference type="ARBA" id="ARBA00022840"/>
    </source>
</evidence>
<proteinExistence type="predicted"/>
<feature type="domain" description="Protein kinase" evidence="7">
    <location>
        <begin position="171"/>
        <end position="562"/>
    </location>
</feature>
<feature type="region of interest" description="Disordered" evidence="6">
    <location>
        <begin position="879"/>
        <end position="926"/>
    </location>
</feature>
<dbReference type="PANTHER" id="PTHR24349">
    <property type="entry name" value="SERINE/THREONINE-PROTEIN KINASE"/>
    <property type="match status" value="1"/>
</dbReference>
<dbReference type="InterPro" id="IPR008271">
    <property type="entry name" value="Ser/Thr_kinase_AS"/>
</dbReference>
<keyword evidence="1" id="KW-0723">Serine/threonine-protein kinase</keyword>
<feature type="compositionally biased region" description="Basic residues" evidence="6">
    <location>
        <begin position="110"/>
        <end position="127"/>
    </location>
</feature>
<dbReference type="InterPro" id="IPR000719">
    <property type="entry name" value="Prot_kinase_dom"/>
</dbReference>
<dbReference type="EMBL" id="FLQV01000329">
    <property type="protein sequence ID" value="SBS90219.1"/>
    <property type="molecule type" value="Genomic_DNA"/>
</dbReference>
<feature type="compositionally biased region" description="Polar residues" evidence="6">
    <location>
        <begin position="914"/>
        <end position="926"/>
    </location>
</feature>
<name>A0A1A8WDW7_PLAOA</name>
<dbReference type="Gene3D" id="1.10.510.10">
    <property type="entry name" value="Transferase(Phosphotransferase) domain 1"/>
    <property type="match status" value="2"/>
</dbReference>
<reference evidence="9" key="1">
    <citation type="submission" date="2016-05" db="EMBL/GenBank/DDBJ databases">
        <authorList>
            <person name="Naeem Raeece"/>
        </authorList>
    </citation>
    <scope>NUCLEOTIDE SEQUENCE [LARGE SCALE GENOMIC DNA]</scope>
</reference>
<dbReference type="SMART" id="SM00220">
    <property type="entry name" value="S_TKc"/>
    <property type="match status" value="1"/>
</dbReference>
<dbReference type="GO" id="GO:0004674">
    <property type="term" value="F:protein serine/threonine kinase activity"/>
    <property type="evidence" value="ECO:0007669"/>
    <property type="project" value="UniProtKB-KW"/>
</dbReference>
<evidence type="ECO:0000256" key="2">
    <source>
        <dbReference type="ARBA" id="ARBA00022679"/>
    </source>
</evidence>
<feature type="compositionally biased region" description="Basic and acidic residues" evidence="6">
    <location>
        <begin position="97"/>
        <end position="109"/>
    </location>
</feature>
<dbReference type="Gene3D" id="3.30.200.20">
    <property type="entry name" value="Phosphorylase Kinase, domain 1"/>
    <property type="match status" value="1"/>
</dbReference>
<gene>
    <name evidence="8" type="ORF">POVCU1_017910</name>
</gene>
<evidence type="ECO:0000256" key="1">
    <source>
        <dbReference type="ARBA" id="ARBA00022527"/>
    </source>
</evidence>
<organism evidence="8 9">
    <name type="scientific">Plasmodium ovale curtisi</name>
    <dbReference type="NCBI Taxonomy" id="864141"/>
    <lineage>
        <taxon>Eukaryota</taxon>
        <taxon>Sar</taxon>
        <taxon>Alveolata</taxon>
        <taxon>Apicomplexa</taxon>
        <taxon>Aconoidasida</taxon>
        <taxon>Haemosporida</taxon>
        <taxon>Plasmodiidae</taxon>
        <taxon>Plasmodium</taxon>
        <taxon>Plasmodium (Plasmodium)</taxon>
    </lineage>
</organism>
<evidence type="ECO:0000256" key="3">
    <source>
        <dbReference type="ARBA" id="ARBA00022741"/>
    </source>
</evidence>
<evidence type="ECO:0000256" key="6">
    <source>
        <dbReference type="SAM" id="MobiDB-lite"/>
    </source>
</evidence>
<protein>
    <submittedName>
        <fullName evidence="8">Calcium/calmodulin-dependent protein kinase, putative</fullName>
    </submittedName>
</protein>
<dbReference type="SUPFAM" id="SSF56112">
    <property type="entry name" value="Protein kinase-like (PK-like)"/>
    <property type="match status" value="1"/>
</dbReference>
<keyword evidence="3" id="KW-0547">Nucleotide-binding</keyword>
<dbReference type="InterPro" id="IPR050205">
    <property type="entry name" value="CDPK_Ser/Thr_kinases"/>
</dbReference>
<dbReference type="Pfam" id="PF00069">
    <property type="entry name" value="Pkinase"/>
    <property type="match status" value="2"/>
</dbReference>
<evidence type="ECO:0000259" key="7">
    <source>
        <dbReference type="PROSITE" id="PS50011"/>
    </source>
</evidence>
<feature type="region of interest" description="Disordered" evidence="6">
    <location>
        <begin position="92"/>
        <end position="133"/>
    </location>
</feature>
<evidence type="ECO:0000313" key="9">
    <source>
        <dbReference type="Proteomes" id="UP000078546"/>
    </source>
</evidence>
<feature type="compositionally biased region" description="Basic and acidic residues" evidence="6">
    <location>
        <begin position="888"/>
        <end position="897"/>
    </location>
</feature>
<keyword evidence="2" id="KW-0808">Transferase</keyword>
<dbReference type="AlphaFoldDB" id="A0A1A8WDW7"/>